<reference evidence="7 8" key="1">
    <citation type="submission" date="2014-11" db="EMBL/GenBank/DDBJ databases">
        <title>Complete Genome Sequence of Pseudoalteromonas sp. Strain OCN003 Isolated from Kaneohe Bay, Oahu, Hawaii.</title>
        <authorList>
            <person name="Beurmann S."/>
            <person name="Videau P."/>
            <person name="Ushijima B."/>
            <person name="Smith A.M."/>
            <person name="Aeby G.S."/>
            <person name="Callahan S.M."/>
            <person name="Belcaid M."/>
        </authorList>
    </citation>
    <scope>NUCLEOTIDE SEQUENCE [LARGE SCALE GENOMIC DNA]</scope>
    <source>
        <strain evidence="7 8">OCN003</strain>
    </source>
</reference>
<dbReference type="HAMAP" id="MF_00925">
    <property type="entry name" value="OM_assembly_BamE"/>
    <property type="match status" value="1"/>
</dbReference>
<dbReference type="GO" id="GO:0051205">
    <property type="term" value="P:protein insertion into membrane"/>
    <property type="evidence" value="ECO:0007669"/>
    <property type="project" value="UniProtKB-UniRule"/>
</dbReference>
<sequence length="115" mass="13477">MNWFKYIFLCAVLVITSGCSSWLYRMPIPQGNFLEQTDIDKLRVEMSREQVLYVLGQPIAKDAFDESTWYYLYLFNAGRKNEVRKELIVEFDGDKLKALSGDYETPETFNTPLDQ</sequence>
<dbReference type="PROSITE" id="PS51257">
    <property type="entry name" value="PROKAR_LIPOPROTEIN"/>
    <property type="match status" value="1"/>
</dbReference>
<dbReference type="PANTHER" id="PTHR37482:SF1">
    <property type="entry name" value="OUTER MEMBRANE PROTEIN ASSEMBLY FACTOR BAME"/>
    <property type="match status" value="1"/>
</dbReference>
<comment type="similarity">
    <text evidence="4">Belongs to the BamE family.</text>
</comment>
<keyword evidence="5" id="KW-1133">Transmembrane helix</keyword>
<name>A0A0A7EGQ6_9GAMM</name>
<dbReference type="STRING" id="1348114.OM33_08185"/>
<dbReference type="AlphaFoldDB" id="A0A0A7EGQ6"/>
<dbReference type="RefSeq" id="WP_038640741.1">
    <property type="nucleotide sequence ID" value="NZ_CP009888.1"/>
</dbReference>
<evidence type="ECO:0000256" key="3">
    <source>
        <dbReference type="ARBA" id="ARBA00023237"/>
    </source>
</evidence>
<dbReference type="PANTHER" id="PTHR37482">
    <property type="entry name" value="OUTER MEMBRANE PROTEIN ASSEMBLY FACTOR BAME"/>
    <property type="match status" value="1"/>
</dbReference>
<comment type="subcellular location">
    <subcellularLocation>
        <location evidence="4">Cell outer membrane</location>
        <topology evidence="4">Lipid-anchor</topology>
    </subcellularLocation>
</comment>
<dbReference type="InterPro" id="IPR037873">
    <property type="entry name" value="BamE-like"/>
</dbReference>
<protein>
    <recommendedName>
        <fullName evidence="4">Outer membrane protein assembly factor BamE</fullName>
    </recommendedName>
</protein>
<keyword evidence="3 4" id="KW-0998">Cell outer membrane</keyword>
<keyword evidence="4" id="KW-0449">Lipoprotein</keyword>
<comment type="subunit">
    <text evidence="4">Part of the Bam complex.</text>
</comment>
<dbReference type="GO" id="GO:0043165">
    <property type="term" value="P:Gram-negative-bacterium-type cell outer membrane assembly"/>
    <property type="evidence" value="ECO:0007669"/>
    <property type="project" value="UniProtKB-UniRule"/>
</dbReference>
<evidence type="ECO:0000313" key="8">
    <source>
        <dbReference type="Proteomes" id="UP000030341"/>
    </source>
</evidence>
<dbReference type="eggNOG" id="COG2913">
    <property type="taxonomic scope" value="Bacteria"/>
</dbReference>
<feature type="domain" description="Outer membrane protein assembly factor BamE" evidence="6">
    <location>
        <begin position="31"/>
        <end position="97"/>
    </location>
</feature>
<evidence type="ECO:0000256" key="5">
    <source>
        <dbReference type="SAM" id="Phobius"/>
    </source>
</evidence>
<dbReference type="GO" id="GO:1990063">
    <property type="term" value="C:Bam protein complex"/>
    <property type="evidence" value="ECO:0007669"/>
    <property type="project" value="TreeGrafter"/>
</dbReference>
<dbReference type="HOGENOM" id="CLU_083835_3_1_6"/>
<dbReference type="OrthoDB" id="9808250at2"/>
<gene>
    <name evidence="4" type="primary">bamE</name>
    <name evidence="7" type="ORF">OM33_08185</name>
</gene>
<comment type="function">
    <text evidence="4">Part of the outer membrane protein assembly complex, which is involved in assembly and insertion of beta-barrel proteins into the outer membrane.</text>
</comment>
<dbReference type="InterPro" id="IPR007450">
    <property type="entry name" value="BamE_dom"/>
</dbReference>
<keyword evidence="2 4" id="KW-0472">Membrane</keyword>
<keyword evidence="4" id="KW-0564">Palmitate</keyword>
<evidence type="ECO:0000256" key="2">
    <source>
        <dbReference type="ARBA" id="ARBA00023136"/>
    </source>
</evidence>
<dbReference type="GO" id="GO:0030674">
    <property type="term" value="F:protein-macromolecule adaptor activity"/>
    <property type="evidence" value="ECO:0007669"/>
    <property type="project" value="TreeGrafter"/>
</dbReference>
<dbReference type="KEGG" id="pseo:OM33_08185"/>
<dbReference type="Gene3D" id="3.30.1450.10">
    <property type="match status" value="1"/>
</dbReference>
<keyword evidence="1 4" id="KW-0732">Signal</keyword>
<evidence type="ECO:0000313" key="7">
    <source>
        <dbReference type="EMBL" id="AIY65137.1"/>
    </source>
</evidence>
<keyword evidence="8" id="KW-1185">Reference proteome</keyword>
<evidence type="ECO:0000259" key="6">
    <source>
        <dbReference type="Pfam" id="PF04355"/>
    </source>
</evidence>
<dbReference type="InterPro" id="IPR026592">
    <property type="entry name" value="BamE"/>
</dbReference>
<dbReference type="EMBL" id="CP009888">
    <property type="protein sequence ID" value="AIY65137.1"/>
    <property type="molecule type" value="Genomic_DNA"/>
</dbReference>
<organism evidence="7 8">
    <name type="scientific">Pseudoalteromonas piratica</name>
    <dbReference type="NCBI Taxonomy" id="1348114"/>
    <lineage>
        <taxon>Bacteria</taxon>
        <taxon>Pseudomonadati</taxon>
        <taxon>Pseudomonadota</taxon>
        <taxon>Gammaproteobacteria</taxon>
        <taxon>Alteromonadales</taxon>
        <taxon>Pseudoalteromonadaceae</taxon>
        <taxon>Pseudoalteromonas</taxon>
    </lineage>
</organism>
<dbReference type="Pfam" id="PF04355">
    <property type="entry name" value="BamE"/>
    <property type="match status" value="1"/>
</dbReference>
<evidence type="ECO:0000256" key="4">
    <source>
        <dbReference type="HAMAP-Rule" id="MF_00925"/>
    </source>
</evidence>
<feature type="transmembrane region" description="Helical" evidence="5">
    <location>
        <begin position="6"/>
        <end position="24"/>
    </location>
</feature>
<evidence type="ECO:0000256" key="1">
    <source>
        <dbReference type="ARBA" id="ARBA00022729"/>
    </source>
</evidence>
<accession>A0A0A7EGQ6</accession>
<dbReference type="Proteomes" id="UP000030341">
    <property type="component" value="Chromosome 1"/>
</dbReference>
<keyword evidence="5" id="KW-0812">Transmembrane</keyword>
<proteinExistence type="inferred from homology"/>